<dbReference type="Pfam" id="PF13472">
    <property type="entry name" value="Lipase_GDSL_2"/>
    <property type="match status" value="1"/>
</dbReference>
<gene>
    <name evidence="3" type="ORF">HMI49_09670</name>
</gene>
<dbReference type="EMBL" id="JABFJV010000038">
    <property type="protein sequence ID" value="NOK33464.1"/>
    <property type="molecule type" value="Genomic_DNA"/>
</dbReference>
<comment type="caution">
    <text evidence="3">The sequence shown here is derived from an EMBL/GenBank/DDBJ whole genome shotgun (WGS) entry which is preliminary data.</text>
</comment>
<evidence type="ECO:0000256" key="1">
    <source>
        <dbReference type="SAM" id="MobiDB-lite"/>
    </source>
</evidence>
<feature type="region of interest" description="Disordered" evidence="1">
    <location>
        <begin position="533"/>
        <end position="556"/>
    </location>
</feature>
<name>A0A7Y4KIA0_9BACT</name>
<evidence type="ECO:0000259" key="2">
    <source>
        <dbReference type="Pfam" id="PF13472"/>
    </source>
</evidence>
<accession>A0A7Y4KIA0</accession>
<feature type="region of interest" description="Disordered" evidence="1">
    <location>
        <begin position="24"/>
        <end position="122"/>
    </location>
</feature>
<evidence type="ECO:0000313" key="4">
    <source>
        <dbReference type="Proteomes" id="UP000563426"/>
    </source>
</evidence>
<proteinExistence type="predicted"/>
<feature type="compositionally biased region" description="Low complexity" evidence="1">
    <location>
        <begin position="52"/>
        <end position="69"/>
    </location>
</feature>
<dbReference type="PANTHER" id="PTHR48125:SF12">
    <property type="entry name" value="AT HOOK TRANSCRIPTION FACTOR FAMILY-RELATED"/>
    <property type="match status" value="1"/>
</dbReference>
<dbReference type="InterPro" id="IPR013830">
    <property type="entry name" value="SGNH_hydro"/>
</dbReference>
<dbReference type="Gene3D" id="2.60.120.1360">
    <property type="match status" value="1"/>
</dbReference>
<keyword evidence="4" id="KW-1185">Reference proteome</keyword>
<dbReference type="InterPro" id="IPR036514">
    <property type="entry name" value="SGNH_hydro_sf"/>
</dbReference>
<feature type="domain" description="SGNH hydrolase-type esterase" evidence="2">
    <location>
        <begin position="352"/>
        <end position="508"/>
    </location>
</feature>
<dbReference type="Proteomes" id="UP000563426">
    <property type="component" value="Unassembled WGS sequence"/>
</dbReference>
<dbReference type="AlphaFoldDB" id="A0A7Y4KIA0"/>
<dbReference type="GO" id="GO:0016788">
    <property type="term" value="F:hydrolase activity, acting on ester bonds"/>
    <property type="evidence" value="ECO:0007669"/>
    <property type="project" value="UniProtKB-ARBA"/>
</dbReference>
<dbReference type="PANTHER" id="PTHR48125">
    <property type="entry name" value="LP07818P1"/>
    <property type="match status" value="1"/>
</dbReference>
<evidence type="ECO:0000313" key="3">
    <source>
        <dbReference type="EMBL" id="NOK33464.1"/>
    </source>
</evidence>
<reference evidence="3 4" key="1">
    <citation type="submission" date="2020-05" db="EMBL/GenBank/DDBJ databases">
        <authorList>
            <person name="Whitworth D."/>
        </authorList>
    </citation>
    <scope>NUCLEOTIDE SEQUENCE [LARGE SCALE GENOMIC DNA]</scope>
    <source>
        <strain evidence="3 4">AB043B</strain>
    </source>
</reference>
<protein>
    <recommendedName>
        <fullName evidence="2">SGNH hydrolase-type esterase domain-containing protein</fullName>
    </recommendedName>
</protein>
<sequence>MKVPDVSRGLRRAGLLAVLAGALLPGCGSRTPPHRFPLTTTRGTDSAPPPEASAARPASAEATSARPAAQDGMTSAQRSPDEAGASARPAPPEAAREPTAVDAPSGGPASASVPATARSTGRSAFRALPPTTERAGHLHALATRLRAPGGAVEDPCLEPRDTGCARSALTPFFSALDGLLEGTAKTPTVVAAFGNSLIAGDRIVDVVRDELAAGFGNAGRGALLVDRMAPYGGRSRTAAVSNGWEPRTLGELHAPPHPFGITGVYHVATEGRARGRFKLEGEPRGTLWWKDVKGAGRLVVSVDGSVLARTEPRGDGASRTTSFDLPAGAKWLDVTAEGKGAIVQGVVLQKDAPGIVLDMLGVPSADATLYARLEEDALKAQLQQRDPKLLLFFLGGNESKRLEWKRTDLPTVRQDLAALLRRARAAAPGSACMVVGPMDAVQDGHAEGKPLRQRPFLEAAIQAEREVALAEGCGFFNLYTAMGGAGSLARFHQAGFMHEDLVHPRGQGLDLLGQLVSDALLAGWANEGAVPAPALTSSREDASAGSGSGQTAEAVP</sequence>
<dbReference type="Gene3D" id="3.40.50.1110">
    <property type="entry name" value="SGNH hydrolase"/>
    <property type="match status" value="1"/>
</dbReference>
<organism evidence="3 4">
    <name type="scientific">Corallococcus exercitus</name>
    <dbReference type="NCBI Taxonomy" id="2316736"/>
    <lineage>
        <taxon>Bacteria</taxon>
        <taxon>Pseudomonadati</taxon>
        <taxon>Myxococcota</taxon>
        <taxon>Myxococcia</taxon>
        <taxon>Myxococcales</taxon>
        <taxon>Cystobacterineae</taxon>
        <taxon>Myxococcaceae</taxon>
        <taxon>Corallococcus</taxon>
    </lineage>
</organism>
<dbReference type="SUPFAM" id="SSF52266">
    <property type="entry name" value="SGNH hydrolase"/>
    <property type="match status" value="1"/>
</dbReference>